<evidence type="ECO:0000313" key="1">
    <source>
        <dbReference type="EMBL" id="MFC7124590.1"/>
    </source>
</evidence>
<reference evidence="1 2" key="1">
    <citation type="journal article" date="2014" name="Int. J. Syst. Evol. Microbiol.">
        <title>Complete genome sequence of Corynebacterium casei LMG S-19264T (=DSM 44701T), isolated from a smear-ripened cheese.</title>
        <authorList>
            <consortium name="US DOE Joint Genome Institute (JGI-PGF)"/>
            <person name="Walter F."/>
            <person name="Albersmeier A."/>
            <person name="Kalinowski J."/>
            <person name="Ruckert C."/>
        </authorList>
    </citation>
    <scope>NUCLEOTIDE SEQUENCE [LARGE SCALE GENOMIC DNA]</scope>
    <source>
        <strain evidence="1 2">CGMCC 4.7215</strain>
    </source>
</reference>
<protein>
    <submittedName>
        <fullName evidence="1">Uncharacterized protein</fullName>
    </submittedName>
</protein>
<name>A0ABD5X064_9EURY</name>
<comment type="caution">
    <text evidence="1">The sequence shown here is derived from an EMBL/GenBank/DDBJ whole genome shotgun (WGS) entry which is preliminary data.</text>
</comment>
<sequence length="75" mass="8304">MSEIQTDHATASTLLDQCLGTTELVDSISTPDQSWLDTPVSARARRPPRPSLFRDGDIILTLESESAVFDGFWHT</sequence>
<proteinExistence type="predicted"/>
<organism evidence="1 2">
    <name type="scientific">Halovenus rubra</name>
    <dbReference type="NCBI Taxonomy" id="869890"/>
    <lineage>
        <taxon>Archaea</taxon>
        <taxon>Methanobacteriati</taxon>
        <taxon>Methanobacteriota</taxon>
        <taxon>Stenosarchaea group</taxon>
        <taxon>Halobacteria</taxon>
        <taxon>Halobacteriales</taxon>
        <taxon>Haloarculaceae</taxon>
        <taxon>Halovenus</taxon>
    </lineage>
</organism>
<gene>
    <name evidence="1" type="ORF">ACFQJ7_00840</name>
</gene>
<dbReference type="AlphaFoldDB" id="A0ABD5X064"/>
<dbReference type="EMBL" id="JBHSZQ010000001">
    <property type="protein sequence ID" value="MFC7124590.1"/>
    <property type="molecule type" value="Genomic_DNA"/>
</dbReference>
<accession>A0ABD5X064</accession>
<dbReference type="Proteomes" id="UP001596414">
    <property type="component" value="Unassembled WGS sequence"/>
</dbReference>
<evidence type="ECO:0000313" key="2">
    <source>
        <dbReference type="Proteomes" id="UP001596414"/>
    </source>
</evidence>
<dbReference type="RefSeq" id="WP_267637698.1">
    <property type="nucleotide sequence ID" value="NZ_JAODIY010000010.1"/>
</dbReference>